<gene>
    <name evidence="1" type="ORF">ACFFHU_16890</name>
</gene>
<keyword evidence="2" id="KW-1185">Reference proteome</keyword>
<protein>
    <recommendedName>
        <fullName evidence="3">Transcriptional regulator</fullName>
    </recommendedName>
</protein>
<name>A0ABV6P0J4_9ACTN</name>
<evidence type="ECO:0000313" key="1">
    <source>
        <dbReference type="EMBL" id="MFC0565803.1"/>
    </source>
</evidence>
<evidence type="ECO:0008006" key="3">
    <source>
        <dbReference type="Google" id="ProtNLM"/>
    </source>
</evidence>
<dbReference type="EMBL" id="JBHLUE010000012">
    <property type="protein sequence ID" value="MFC0565803.1"/>
    <property type="molecule type" value="Genomic_DNA"/>
</dbReference>
<organism evidence="1 2">
    <name type="scientific">Plantactinospora siamensis</name>
    <dbReference type="NCBI Taxonomy" id="555372"/>
    <lineage>
        <taxon>Bacteria</taxon>
        <taxon>Bacillati</taxon>
        <taxon>Actinomycetota</taxon>
        <taxon>Actinomycetes</taxon>
        <taxon>Micromonosporales</taxon>
        <taxon>Micromonosporaceae</taxon>
        <taxon>Plantactinospora</taxon>
    </lineage>
</organism>
<comment type="caution">
    <text evidence="1">The sequence shown here is derived from an EMBL/GenBank/DDBJ whole genome shotgun (WGS) entry which is preliminary data.</text>
</comment>
<dbReference type="RefSeq" id="WP_377340008.1">
    <property type="nucleotide sequence ID" value="NZ_JBHLUE010000012.1"/>
</dbReference>
<proteinExistence type="predicted"/>
<accession>A0ABV6P0J4</accession>
<sequence>MDEAAAQLMRRWQSRPGRVALVARTLAELRGPVSGSIELPHRMVWQSAELRRFDLDDPYQRCRVYEIVLREAVRSTELRSLLNGDLLRRVWPELYLPRGVRTAWEDHHGELAGLRSAA</sequence>
<evidence type="ECO:0000313" key="2">
    <source>
        <dbReference type="Proteomes" id="UP001589894"/>
    </source>
</evidence>
<reference evidence="1 2" key="1">
    <citation type="submission" date="2024-09" db="EMBL/GenBank/DDBJ databases">
        <authorList>
            <person name="Sun Q."/>
            <person name="Mori K."/>
        </authorList>
    </citation>
    <scope>NUCLEOTIDE SEQUENCE [LARGE SCALE GENOMIC DNA]</scope>
    <source>
        <strain evidence="1 2">TBRC 2205</strain>
    </source>
</reference>
<dbReference type="Proteomes" id="UP001589894">
    <property type="component" value="Unassembled WGS sequence"/>
</dbReference>